<organism evidence="2 3">
    <name type="scientific">Kineococcus gynurae</name>
    <dbReference type="NCBI Taxonomy" id="452979"/>
    <lineage>
        <taxon>Bacteria</taxon>
        <taxon>Bacillati</taxon>
        <taxon>Actinomycetota</taxon>
        <taxon>Actinomycetes</taxon>
        <taxon>Kineosporiales</taxon>
        <taxon>Kineosporiaceae</taxon>
        <taxon>Kineococcus</taxon>
    </lineage>
</organism>
<name>A0ABV5LSB8_9ACTN</name>
<gene>
    <name evidence="2" type="ORF">ACFFVI_08360</name>
</gene>
<dbReference type="Proteomes" id="UP001589748">
    <property type="component" value="Unassembled WGS sequence"/>
</dbReference>
<evidence type="ECO:0000256" key="1">
    <source>
        <dbReference type="SAM" id="Phobius"/>
    </source>
</evidence>
<keyword evidence="3" id="KW-1185">Reference proteome</keyword>
<dbReference type="RefSeq" id="WP_380135385.1">
    <property type="nucleotide sequence ID" value="NZ_JBHLUI010000003.1"/>
</dbReference>
<evidence type="ECO:0000313" key="3">
    <source>
        <dbReference type="Proteomes" id="UP001589748"/>
    </source>
</evidence>
<feature type="transmembrane region" description="Helical" evidence="1">
    <location>
        <begin position="46"/>
        <end position="64"/>
    </location>
</feature>
<dbReference type="EMBL" id="JBHMDM010000004">
    <property type="protein sequence ID" value="MFB9376980.1"/>
    <property type="molecule type" value="Genomic_DNA"/>
</dbReference>
<evidence type="ECO:0000313" key="2">
    <source>
        <dbReference type="EMBL" id="MFB9376980.1"/>
    </source>
</evidence>
<accession>A0ABV5LSB8</accession>
<keyword evidence="1" id="KW-0812">Transmembrane</keyword>
<keyword evidence="1" id="KW-0472">Membrane</keyword>
<reference evidence="2 3" key="1">
    <citation type="submission" date="2024-09" db="EMBL/GenBank/DDBJ databases">
        <authorList>
            <person name="Sun Q."/>
            <person name="Mori K."/>
        </authorList>
    </citation>
    <scope>NUCLEOTIDE SEQUENCE [LARGE SCALE GENOMIC DNA]</scope>
    <source>
        <strain evidence="2 3">TISTR 1856</strain>
    </source>
</reference>
<protein>
    <submittedName>
        <fullName evidence="2">Uncharacterized protein</fullName>
    </submittedName>
</protein>
<proteinExistence type="predicted"/>
<sequence length="320" mass="33694">MTFPTDRDEHDLVTRLRTALDQRPAPAPTWDLPALKRRGHRRRTRTRLVVGATALAVLAAAGVATDTVHDRTRADRTTVAAEGSDPVQVVRDYLDARRAGDDARAYATYWVPGAEVAGEPLHVDRVDIGSPRFGSADPEARVAAGGWGQLVSVPVTFRWDHGGQLVVGKYEAPLDITLVRNSDHAPWRIVASFESSPEPVSAPPGGVITVTGDPGTMRELPARLGIVGRDDDCLVMDEALLVWPAETTWDPVAEQIVLPDGHRGGVGDGVETWGSPLDDLTAYLGASGAAAAAACGGVGVPAGGSTSGGRPVLEVGAFRD</sequence>
<keyword evidence="1" id="KW-1133">Transmembrane helix</keyword>
<comment type="caution">
    <text evidence="2">The sequence shown here is derived from an EMBL/GenBank/DDBJ whole genome shotgun (WGS) entry which is preliminary data.</text>
</comment>